<dbReference type="SUPFAM" id="SSF53335">
    <property type="entry name" value="S-adenosyl-L-methionine-dependent methyltransferases"/>
    <property type="match status" value="1"/>
</dbReference>
<dbReference type="GO" id="GO:0008168">
    <property type="term" value="F:methyltransferase activity"/>
    <property type="evidence" value="ECO:0007669"/>
    <property type="project" value="UniProtKB-KW"/>
</dbReference>
<dbReference type="InterPro" id="IPR003333">
    <property type="entry name" value="CMAS"/>
</dbReference>
<feature type="active site" evidence="6">
    <location>
        <position position="395"/>
    </location>
</feature>
<name>A0A2T4YN32_9SPHN</name>
<dbReference type="Proteomes" id="UP000240996">
    <property type="component" value="Unassembled WGS sequence"/>
</dbReference>
<dbReference type="PIRSF" id="PIRSF003085">
    <property type="entry name" value="CMAS"/>
    <property type="match status" value="1"/>
</dbReference>
<dbReference type="Pfam" id="PF02353">
    <property type="entry name" value="CMAS"/>
    <property type="match status" value="1"/>
</dbReference>
<comment type="caution">
    <text evidence="7">The sequence shown here is derived from an EMBL/GenBank/DDBJ whole genome shotgun (WGS) entry which is preliminary data.</text>
</comment>
<dbReference type="Gene3D" id="3.40.50.150">
    <property type="entry name" value="Vaccinia Virus protein VP39"/>
    <property type="match status" value="1"/>
</dbReference>
<evidence type="ECO:0000256" key="4">
    <source>
        <dbReference type="ARBA" id="ARBA00022691"/>
    </source>
</evidence>
<sequence>MTAAHAFDDAATGRATSAARLTAPIFHRLLDRIDAGLESGGIEASLPDGTRRLLGGRAPGPMPIVTVHRWRALLRLATAGSVGWYEGWTAGDWSSPDPVPLFDLFMRNRISLGRTARSGGVARLSARAWHWMRRNHRTGSRRNIAAHYDLGNDFYETWLDPSLTYSSALFAEPISEAEPLEHAQTTKLQAILDRTGTQPGDRILEIGCGWGSFAALAAQSGVDVHGLTLSTEQKRQVDARMAEAGLTGVTVSLTDYRDVVGTYDAVASIEMVEAVGEAYWPAYLDAVARALKPGGRAALQYITIDDAIFDAYSTSVDFIQRYVFPGGMLLSEPRFRALAEARGLTWEDQSSFGLHYAETCRRWRIAFDAAVAQGRLPARLDAKFVALWRYYLMYCEGGFRGGGIDVAQVTLVKRR</sequence>
<evidence type="ECO:0000313" key="7">
    <source>
        <dbReference type="EMBL" id="PTM44808.1"/>
    </source>
</evidence>
<evidence type="ECO:0000256" key="3">
    <source>
        <dbReference type="ARBA" id="ARBA00022679"/>
    </source>
</evidence>
<dbReference type="InterPro" id="IPR050723">
    <property type="entry name" value="CFA/CMAS"/>
</dbReference>
<evidence type="ECO:0000313" key="8">
    <source>
        <dbReference type="Proteomes" id="UP000240996"/>
    </source>
</evidence>
<dbReference type="AlphaFoldDB" id="A0A2T4YN32"/>
<dbReference type="PANTHER" id="PTHR43667:SF2">
    <property type="entry name" value="FATTY ACID C-METHYL TRANSFERASE"/>
    <property type="match status" value="1"/>
</dbReference>
<dbReference type="EMBL" id="PZZN01000003">
    <property type="protein sequence ID" value="PTM44808.1"/>
    <property type="molecule type" value="Genomic_DNA"/>
</dbReference>
<keyword evidence="5" id="KW-0443">Lipid metabolism</keyword>
<proteinExistence type="inferred from homology"/>
<evidence type="ECO:0000256" key="6">
    <source>
        <dbReference type="PIRSR" id="PIRSR003085-1"/>
    </source>
</evidence>
<evidence type="ECO:0000256" key="2">
    <source>
        <dbReference type="ARBA" id="ARBA00022603"/>
    </source>
</evidence>
<dbReference type="PANTHER" id="PTHR43667">
    <property type="entry name" value="CYCLOPROPANE-FATTY-ACYL-PHOSPHOLIPID SYNTHASE"/>
    <property type="match status" value="1"/>
</dbReference>
<organism evidence="7 8">
    <name type="scientific">Sphingomonas aerolata</name>
    <dbReference type="NCBI Taxonomy" id="185951"/>
    <lineage>
        <taxon>Bacteria</taxon>
        <taxon>Pseudomonadati</taxon>
        <taxon>Pseudomonadota</taxon>
        <taxon>Alphaproteobacteria</taxon>
        <taxon>Sphingomonadales</taxon>
        <taxon>Sphingomonadaceae</taxon>
        <taxon>Sphingomonas</taxon>
    </lineage>
</organism>
<keyword evidence="4" id="KW-0949">S-adenosyl-L-methionine</keyword>
<gene>
    <name evidence="7" type="ORF">C8J24_3019</name>
</gene>
<reference evidence="7 8" key="1">
    <citation type="submission" date="2018-04" db="EMBL/GenBank/DDBJ databases">
        <title>Genomic Encyclopedia of Type Strains, Phase III (KMG-III): the genomes of soil and plant-associated and newly described type strains.</title>
        <authorList>
            <person name="Whitman W."/>
        </authorList>
    </citation>
    <scope>NUCLEOTIDE SEQUENCE [LARGE SCALE GENOMIC DNA]</scope>
    <source>
        <strain evidence="7 8">NW12</strain>
    </source>
</reference>
<accession>A0A2T4YN32</accession>
<protein>
    <submittedName>
        <fullName evidence="7">Cyclopropane-fatty-acyl-phospholipid synthase</fullName>
    </submittedName>
</protein>
<dbReference type="InterPro" id="IPR029063">
    <property type="entry name" value="SAM-dependent_MTases_sf"/>
</dbReference>
<keyword evidence="2" id="KW-0489">Methyltransferase</keyword>
<keyword evidence="8" id="KW-1185">Reference proteome</keyword>
<evidence type="ECO:0000256" key="5">
    <source>
        <dbReference type="ARBA" id="ARBA00023098"/>
    </source>
</evidence>
<dbReference type="CDD" id="cd02440">
    <property type="entry name" value="AdoMet_MTases"/>
    <property type="match status" value="1"/>
</dbReference>
<comment type="similarity">
    <text evidence="1">Belongs to the CFA/CMAS family.</text>
</comment>
<dbReference type="RefSeq" id="WP_107933637.1">
    <property type="nucleotide sequence ID" value="NZ_PZZN01000003.1"/>
</dbReference>
<evidence type="ECO:0000256" key="1">
    <source>
        <dbReference type="ARBA" id="ARBA00010815"/>
    </source>
</evidence>
<dbReference type="GO" id="GO:0032259">
    <property type="term" value="P:methylation"/>
    <property type="evidence" value="ECO:0007669"/>
    <property type="project" value="UniProtKB-KW"/>
</dbReference>
<dbReference type="GO" id="GO:0008610">
    <property type="term" value="P:lipid biosynthetic process"/>
    <property type="evidence" value="ECO:0007669"/>
    <property type="project" value="InterPro"/>
</dbReference>
<keyword evidence="3" id="KW-0808">Transferase</keyword>